<keyword evidence="1" id="KW-0472">Membrane</keyword>
<dbReference type="STRING" id="292563.Cyast_1126"/>
<gene>
    <name evidence="2" type="ordered locus">Cyast_1126</name>
</gene>
<keyword evidence="3" id="KW-1185">Reference proteome</keyword>
<evidence type="ECO:0000256" key="1">
    <source>
        <dbReference type="SAM" id="Phobius"/>
    </source>
</evidence>
<proteinExistence type="predicted"/>
<accession>K9YL08</accession>
<protein>
    <submittedName>
        <fullName evidence="2">Uncharacterized protein</fullName>
    </submittedName>
</protein>
<reference evidence="3" key="1">
    <citation type="journal article" date="2013" name="Proc. Natl. Acad. Sci. U.S.A.">
        <title>Improving the coverage of the cyanobacterial phylum using diversity-driven genome sequencing.</title>
        <authorList>
            <person name="Shih P.M."/>
            <person name="Wu D."/>
            <person name="Latifi A."/>
            <person name="Axen S.D."/>
            <person name="Fewer D.P."/>
            <person name="Talla E."/>
            <person name="Calteau A."/>
            <person name="Cai F."/>
            <person name="Tandeau de Marsac N."/>
            <person name="Rippka R."/>
            <person name="Herdman M."/>
            <person name="Sivonen K."/>
            <person name="Coursin T."/>
            <person name="Laurent T."/>
            <person name="Goodwin L."/>
            <person name="Nolan M."/>
            <person name="Davenport K.W."/>
            <person name="Han C.S."/>
            <person name="Rubin E.M."/>
            <person name="Eisen J.A."/>
            <person name="Woyke T."/>
            <person name="Gugger M."/>
            <person name="Kerfeld C.A."/>
        </authorList>
    </citation>
    <scope>NUCLEOTIDE SEQUENCE [LARGE SCALE GENOMIC DNA]</scope>
    <source>
        <strain evidence="3">ATCC 29140 / PCC 7202</strain>
    </source>
</reference>
<dbReference type="eggNOG" id="ENOG5032W7P">
    <property type="taxonomic scope" value="Bacteria"/>
</dbReference>
<feature type="transmembrane region" description="Helical" evidence="1">
    <location>
        <begin position="29"/>
        <end position="55"/>
    </location>
</feature>
<sequence length="197" mass="21971">MTISVSKFPTNSRHLNWVNGQITVNNSRIWFITLLALGSFSNVVFTCALPLVGFGAIASKTLPKSKAITTISLIWLVNQIIGFTMRDYPLDFSTFAWGIVILLGGLLATIFGLLQFERQSKNFRQYLCAIVLILVIGYIAYQAMIWLGGVVLGGLHGFNVPVLWQVFYINALWTVALTLLHNLFIAQKLKFSPKSTK</sequence>
<evidence type="ECO:0000313" key="3">
    <source>
        <dbReference type="Proteomes" id="UP000010483"/>
    </source>
</evidence>
<feature type="transmembrane region" description="Helical" evidence="1">
    <location>
        <begin position="126"/>
        <end position="147"/>
    </location>
</feature>
<keyword evidence="1" id="KW-0812">Transmembrane</keyword>
<keyword evidence="1" id="KW-1133">Transmembrane helix</keyword>
<organism evidence="2 3">
    <name type="scientific">Cyanobacterium stanieri (strain ATCC 29140 / PCC 7202)</name>
    <dbReference type="NCBI Taxonomy" id="292563"/>
    <lineage>
        <taxon>Bacteria</taxon>
        <taxon>Bacillati</taxon>
        <taxon>Cyanobacteriota</taxon>
        <taxon>Cyanophyceae</taxon>
        <taxon>Oscillatoriophycideae</taxon>
        <taxon>Chroococcales</taxon>
        <taxon>Geminocystaceae</taxon>
        <taxon>Cyanobacterium</taxon>
    </lineage>
</organism>
<dbReference type="AlphaFoldDB" id="K9YL08"/>
<dbReference type="BioCyc" id="CSTA292563:G1353-1136-MONOMER"/>
<feature type="transmembrane region" description="Helical" evidence="1">
    <location>
        <begin position="95"/>
        <end position="114"/>
    </location>
</feature>
<evidence type="ECO:0000313" key="2">
    <source>
        <dbReference type="EMBL" id="AFZ47095.1"/>
    </source>
</evidence>
<dbReference type="EMBL" id="CP003940">
    <property type="protein sequence ID" value="AFZ47095.1"/>
    <property type="molecule type" value="Genomic_DNA"/>
</dbReference>
<feature type="transmembrane region" description="Helical" evidence="1">
    <location>
        <begin position="167"/>
        <end position="185"/>
    </location>
</feature>
<name>K9YL08_CYASC</name>
<dbReference type="HOGENOM" id="CLU_094239_0_0_3"/>
<dbReference type="Proteomes" id="UP000010483">
    <property type="component" value="Chromosome"/>
</dbReference>
<dbReference type="KEGG" id="csn:Cyast_1126"/>